<reference evidence="9 10" key="1">
    <citation type="journal article" date="2015" name="Sci. Rep.">
        <title>The power of single molecule real-time sequencing technology in the de novo assembly of a eukaryotic genome.</title>
        <authorList>
            <person name="Sakai H."/>
            <person name="Naito K."/>
            <person name="Ogiso-Tanaka E."/>
            <person name="Takahashi Y."/>
            <person name="Iseki K."/>
            <person name="Muto C."/>
            <person name="Satou K."/>
            <person name="Teruya K."/>
            <person name="Shiroma A."/>
            <person name="Shimoji M."/>
            <person name="Hirano T."/>
            <person name="Itoh T."/>
            <person name="Kaga A."/>
            <person name="Tomooka N."/>
        </authorList>
    </citation>
    <scope>NUCLEOTIDE SEQUENCE [LARGE SCALE GENOMIC DNA]</scope>
    <source>
        <strain evidence="10">cv. Shumari</strain>
    </source>
</reference>
<name>A0A0S3RCN4_PHAAN</name>
<comment type="subcellular location">
    <subcellularLocation>
        <location evidence="1">Golgi apparatus membrane</location>
        <topology evidence="1">Single-pass type II membrane protein</topology>
    </subcellularLocation>
</comment>
<dbReference type="AlphaFoldDB" id="A0A0S3RCN4"/>
<evidence type="ECO:0000256" key="3">
    <source>
        <dbReference type="ARBA" id="ARBA00022676"/>
    </source>
</evidence>
<keyword evidence="7" id="KW-0812">Transmembrane</keyword>
<keyword evidence="5" id="KW-0333">Golgi apparatus</keyword>
<feature type="compositionally biased region" description="Low complexity" evidence="6">
    <location>
        <begin position="163"/>
        <end position="178"/>
    </location>
</feature>
<dbReference type="EMBL" id="AP015035">
    <property type="protein sequence ID" value="BAT78343.1"/>
    <property type="molecule type" value="Genomic_DNA"/>
</dbReference>
<feature type="region of interest" description="Disordered" evidence="6">
    <location>
        <begin position="121"/>
        <end position="216"/>
    </location>
</feature>
<comment type="similarity">
    <text evidence="2">Belongs to the glycosyltransferase 47 family.</text>
</comment>
<sequence length="620" mass="70009">MDRGFRFLCKAETTRLVSFVGMAVAIVLMFQYSELPSGKFLSSVTTKIASFRMDTSLVDSKVEGNNMHLNGSNSNSKDAVEENAVSRADSLFHNGRDSITAPAPEKAKGLTDSVVNFSTRNDVSPIGSAPEKQLSLTSQGAASPQPMVPLPNRTSLDSETDSRSPVVSVTSTATSVKSNATGSVSKDGKSGSLQGSGNMTVNNGKPVSAKNSKRRPSKVVSISEMNLLLQINHAYSQQEKPERYSGVDLEIFRAKSEILNAPIDVNDSRLYPPLYRDVSMFRRSYELMEKKLKVFIYPDGDRPIFHEPLLDGIYASEGWFMKLMEANKQFVTGDPEKAHLFYIPFSSRLLQQTLYVRNSHRRSNLIEYMKNFVNMIAGKYPFWNRTSGADHFVVACHDWAPAETRGRMLSCIRALCNADIEVGFKIGKDVSLPETYIRSSENPAKNIGGNPPSQKPILAFFAGGLHGYVRPILLEHWENKEPDMIISRTLPHVRGNKNYIEFMKSSKFCICARGHEVNSPRVVEAIFHECIPVIISDNFIPPFFEILDWESFALFVTEEDIPNLRNILLSISEERYLEMHKRVKRVQEHFIWHAEPVKYDLFHMLLHSIWYNRLFQINQT</sequence>
<dbReference type="OrthoDB" id="1924787at2759"/>
<dbReference type="Pfam" id="PF03016">
    <property type="entry name" value="Exostosin_GT47"/>
    <property type="match status" value="1"/>
</dbReference>
<evidence type="ECO:0000256" key="2">
    <source>
        <dbReference type="ARBA" id="ARBA00010271"/>
    </source>
</evidence>
<evidence type="ECO:0000256" key="1">
    <source>
        <dbReference type="ARBA" id="ARBA00004323"/>
    </source>
</evidence>
<evidence type="ECO:0000256" key="4">
    <source>
        <dbReference type="ARBA" id="ARBA00022968"/>
    </source>
</evidence>
<evidence type="ECO:0000259" key="8">
    <source>
        <dbReference type="Pfam" id="PF03016"/>
    </source>
</evidence>
<dbReference type="PANTHER" id="PTHR11062:SF236">
    <property type="entry name" value="GLYCOSYLTRANSFERASE PLANT-LIKE PROTEIN"/>
    <property type="match status" value="1"/>
</dbReference>
<keyword evidence="7" id="KW-0472">Membrane</keyword>
<dbReference type="InterPro" id="IPR040911">
    <property type="entry name" value="Exostosin_GT47"/>
</dbReference>
<dbReference type="GO" id="GO:0016757">
    <property type="term" value="F:glycosyltransferase activity"/>
    <property type="evidence" value="ECO:0007669"/>
    <property type="project" value="UniProtKB-KW"/>
</dbReference>
<evidence type="ECO:0000256" key="6">
    <source>
        <dbReference type="SAM" id="MobiDB-lite"/>
    </source>
</evidence>
<gene>
    <name evidence="9" type="primary">Vigan.02G100900</name>
    <name evidence="9" type="ORF">VIGAN_02100900</name>
</gene>
<feature type="transmembrane region" description="Helical" evidence="7">
    <location>
        <begin position="12"/>
        <end position="32"/>
    </location>
</feature>
<proteinExistence type="inferred from homology"/>
<dbReference type="Proteomes" id="UP000291084">
    <property type="component" value="Chromosome 2"/>
</dbReference>
<keyword evidence="10" id="KW-1185">Reference proteome</keyword>
<protein>
    <recommendedName>
        <fullName evidence="8">Exostosin GT47 domain-containing protein</fullName>
    </recommendedName>
</protein>
<dbReference type="GO" id="GO:0000139">
    <property type="term" value="C:Golgi membrane"/>
    <property type="evidence" value="ECO:0007669"/>
    <property type="project" value="UniProtKB-SubCell"/>
</dbReference>
<accession>A0A0S3RCN4</accession>
<feature type="compositionally biased region" description="Polar residues" evidence="6">
    <location>
        <begin position="191"/>
        <end position="205"/>
    </location>
</feature>
<keyword evidence="3" id="KW-0328">Glycosyltransferase</keyword>
<evidence type="ECO:0000313" key="9">
    <source>
        <dbReference type="EMBL" id="BAT78343.1"/>
    </source>
</evidence>
<evidence type="ECO:0000256" key="5">
    <source>
        <dbReference type="ARBA" id="ARBA00023034"/>
    </source>
</evidence>
<organism evidence="9 10">
    <name type="scientific">Vigna angularis var. angularis</name>
    <dbReference type="NCBI Taxonomy" id="157739"/>
    <lineage>
        <taxon>Eukaryota</taxon>
        <taxon>Viridiplantae</taxon>
        <taxon>Streptophyta</taxon>
        <taxon>Embryophyta</taxon>
        <taxon>Tracheophyta</taxon>
        <taxon>Spermatophyta</taxon>
        <taxon>Magnoliopsida</taxon>
        <taxon>eudicotyledons</taxon>
        <taxon>Gunneridae</taxon>
        <taxon>Pentapetalae</taxon>
        <taxon>rosids</taxon>
        <taxon>fabids</taxon>
        <taxon>Fabales</taxon>
        <taxon>Fabaceae</taxon>
        <taxon>Papilionoideae</taxon>
        <taxon>50 kb inversion clade</taxon>
        <taxon>NPAAA clade</taxon>
        <taxon>indigoferoid/millettioid clade</taxon>
        <taxon>Phaseoleae</taxon>
        <taxon>Vigna</taxon>
    </lineage>
</organism>
<feature type="domain" description="Exostosin GT47" evidence="8">
    <location>
        <begin position="288"/>
        <end position="569"/>
    </location>
</feature>
<dbReference type="PANTHER" id="PTHR11062">
    <property type="entry name" value="EXOSTOSIN HEPARAN SULFATE GLYCOSYLTRANSFERASE -RELATED"/>
    <property type="match status" value="1"/>
</dbReference>
<evidence type="ECO:0000256" key="7">
    <source>
        <dbReference type="SAM" id="Phobius"/>
    </source>
</evidence>
<keyword evidence="4" id="KW-0735">Signal-anchor</keyword>
<keyword evidence="3" id="KW-0808">Transferase</keyword>
<keyword evidence="7" id="KW-1133">Transmembrane helix</keyword>
<evidence type="ECO:0000313" key="10">
    <source>
        <dbReference type="Proteomes" id="UP000291084"/>
    </source>
</evidence>
<dbReference type="InterPro" id="IPR004263">
    <property type="entry name" value="Exostosin"/>
</dbReference>